<organism evidence="3 4">
    <name type="scientific">Peptoanaerobacter stomatis</name>
    <dbReference type="NCBI Taxonomy" id="796937"/>
    <lineage>
        <taxon>Bacteria</taxon>
        <taxon>Bacillati</taxon>
        <taxon>Bacillota</taxon>
        <taxon>Clostridia</taxon>
        <taxon>Peptostreptococcales</taxon>
        <taxon>Filifactoraceae</taxon>
        <taxon>Peptoanaerobacter</taxon>
    </lineage>
</organism>
<dbReference type="InterPro" id="IPR036397">
    <property type="entry name" value="RNaseH_sf"/>
</dbReference>
<dbReference type="RefSeq" id="WP_009531568.1">
    <property type="nucleotide sequence ID" value="NZ_ALNK01000036.1"/>
</dbReference>
<dbReference type="GO" id="GO:0015074">
    <property type="term" value="P:DNA integration"/>
    <property type="evidence" value="ECO:0007669"/>
    <property type="project" value="InterPro"/>
</dbReference>
<feature type="domain" description="Integrase catalytic" evidence="2">
    <location>
        <begin position="281"/>
        <end position="492"/>
    </location>
</feature>
<evidence type="ECO:0000256" key="1">
    <source>
        <dbReference type="SAM" id="Coils"/>
    </source>
</evidence>
<dbReference type="GO" id="GO:0003676">
    <property type="term" value="F:nucleic acid binding"/>
    <property type="evidence" value="ECO:0007669"/>
    <property type="project" value="InterPro"/>
</dbReference>
<gene>
    <name evidence="3" type="ORF">HMPREF1143_0098</name>
</gene>
<dbReference type="InterPro" id="IPR015378">
    <property type="entry name" value="Transposase-like_Mu_C"/>
</dbReference>
<dbReference type="SUPFAM" id="SSF50610">
    <property type="entry name" value="mu transposase, C-terminal domain"/>
    <property type="match status" value="1"/>
</dbReference>
<sequence>MKAGDKVEYLDVKEVAKLKECSERYIQNLIKNNKLKAVLNENPNNNKKEYLIAVEHLPSELREKYYKNINKDKQVFRNEIACIDEGIVDRKSDKKVKYGRDKEVEKKSYSDFSKSEREEIDNWIEIIKYWIDYRQIYKNKAIADRDIIGSINMRLKQSGSDMRVTATTLYRKLAYYENNDLEGLVDKRGGHNKGESSIPDIVWNGFLNFYLDDRKMPFSEVYRNTIFWTKEFYPEFANSIPSEMSFRRRYKNEMIYAVEVYKREGLKALMDRCIPYVDRLYDDLKANDVWIVDNHTLDIQTKSDDTDTIHRLSITAFMDAKSGIITGFNVTDNPSMNSTIFALRCGILKFGKPKAILADNGSEFLTYDFAGRGIRKKNINNIIDDYKTILGRLKIDFYTAKVKNAKAKNIERFFLDFKNHISKSFCTYTGGNITERPESLKMQIKKGNIPTDSRIREVIADMIMLENMNSYGGKDKAKYKGLSKIDVYNISIKETVQTVIHEDDLDLYLMRARKLQKVGRNGVYIKFADEKLWYNSEEYWKYIGKMVMVRYDPTNLATVRIYDEEDRYLDTWELERELYLSFIENDSNKISDANEKIARTTKAIKEYSKNMLNISAEAKIDILDLKIRKARMQEDGYVIGKSNIVHMQRIEENSVNNVKTGTDESAVIIDINKMNKNIEKRK</sequence>
<dbReference type="InterPro" id="IPR015126">
    <property type="entry name" value="Mu_I-gamma"/>
</dbReference>
<dbReference type="Gene3D" id="3.30.420.10">
    <property type="entry name" value="Ribonuclease H-like superfamily/Ribonuclease H"/>
    <property type="match status" value="1"/>
</dbReference>
<dbReference type="Gene3D" id="1.10.10.60">
    <property type="entry name" value="Homeodomain-like"/>
    <property type="match status" value="1"/>
</dbReference>
<accession>J4W2B2</accession>
<proteinExistence type="predicted"/>
<dbReference type="InterPro" id="IPR009004">
    <property type="entry name" value="Transposase_Mu_C"/>
</dbReference>
<comment type="caution">
    <text evidence="3">The sequence shown here is derived from an EMBL/GenBank/DDBJ whole genome shotgun (WGS) entry which is preliminary data.</text>
</comment>
<dbReference type="EMBL" id="ALNK01000036">
    <property type="protein sequence ID" value="EJU20351.1"/>
    <property type="molecule type" value="Genomic_DNA"/>
</dbReference>
<protein>
    <submittedName>
        <fullName evidence="3">Mu transposase, C-terminal domain protein</fullName>
    </submittedName>
</protein>
<keyword evidence="4" id="KW-1185">Reference proteome</keyword>
<dbReference type="Pfam" id="PF09039">
    <property type="entry name" value="HTH_Tnp_Mu_2"/>
    <property type="match status" value="1"/>
</dbReference>
<dbReference type="Proteomes" id="UP000005244">
    <property type="component" value="Unassembled WGS sequence"/>
</dbReference>
<dbReference type="AlphaFoldDB" id="J4W2B2"/>
<feature type="coiled-coil region" evidence="1">
    <location>
        <begin position="583"/>
        <end position="610"/>
    </location>
</feature>
<dbReference type="PROSITE" id="PS50994">
    <property type="entry name" value="INTEGRASE"/>
    <property type="match status" value="1"/>
</dbReference>
<reference evidence="3 4" key="1">
    <citation type="submission" date="2012-07" db="EMBL/GenBank/DDBJ databases">
        <authorList>
            <person name="Durkin A.S."/>
            <person name="McCorrison J."/>
            <person name="Torralba M."/>
            <person name="Gillis M."/>
            <person name="Methe B."/>
            <person name="Sutton G."/>
            <person name="Nelson K.E."/>
        </authorList>
    </citation>
    <scope>NUCLEOTIDE SEQUENCE [LARGE SCALE GENOMIC DNA]</scope>
    <source>
        <strain evidence="3 4">OBRC8</strain>
    </source>
</reference>
<evidence type="ECO:0000313" key="3">
    <source>
        <dbReference type="EMBL" id="EJU20351.1"/>
    </source>
</evidence>
<dbReference type="InterPro" id="IPR001584">
    <property type="entry name" value="Integrase_cat-core"/>
</dbReference>
<name>J4W2B2_9FIRM</name>
<keyword evidence="1" id="KW-0175">Coiled coil</keyword>
<evidence type="ECO:0000313" key="4">
    <source>
        <dbReference type="Proteomes" id="UP000005244"/>
    </source>
</evidence>
<dbReference type="Gene3D" id="2.30.30.130">
    <property type="entry name" value="Transposase, Mu, C-terminal"/>
    <property type="match status" value="1"/>
</dbReference>
<dbReference type="SUPFAM" id="SSF53098">
    <property type="entry name" value="Ribonuclease H-like"/>
    <property type="match status" value="1"/>
</dbReference>
<dbReference type="Pfam" id="PF09299">
    <property type="entry name" value="Mu-transpos_C"/>
    <property type="match status" value="1"/>
</dbReference>
<dbReference type="InterPro" id="IPR012337">
    <property type="entry name" value="RNaseH-like_sf"/>
</dbReference>
<evidence type="ECO:0000259" key="2">
    <source>
        <dbReference type="PROSITE" id="PS50994"/>
    </source>
</evidence>